<protein>
    <submittedName>
        <fullName evidence="2">Uncharacterized protein</fullName>
    </submittedName>
</protein>
<dbReference type="AlphaFoldDB" id="G4CTE3"/>
<comment type="caution">
    <text evidence="2">The sequence shown here is derived from an EMBL/GenBank/DDBJ whole genome shotgun (WGS) entry which is preliminary data.</text>
</comment>
<feature type="transmembrane region" description="Helical" evidence="1">
    <location>
        <begin position="27"/>
        <end position="44"/>
    </location>
</feature>
<dbReference type="Proteomes" id="UP000005336">
    <property type="component" value="Unassembled WGS sequence"/>
</dbReference>
<keyword evidence="3" id="KW-1185">Reference proteome</keyword>
<evidence type="ECO:0000313" key="2">
    <source>
        <dbReference type="EMBL" id="EGZ44188.1"/>
    </source>
</evidence>
<evidence type="ECO:0000313" key="3">
    <source>
        <dbReference type="Proteomes" id="UP000005336"/>
    </source>
</evidence>
<evidence type="ECO:0000256" key="1">
    <source>
        <dbReference type="SAM" id="Phobius"/>
    </source>
</evidence>
<name>G4CTE3_9NEIS</name>
<feature type="transmembrane region" description="Helical" evidence="1">
    <location>
        <begin position="64"/>
        <end position="82"/>
    </location>
</feature>
<keyword evidence="1" id="KW-0812">Transmembrane</keyword>
<feature type="transmembrane region" description="Helical" evidence="1">
    <location>
        <begin position="103"/>
        <end position="125"/>
    </location>
</feature>
<sequence>MLTKWDRSVQVADATYTENRLSLRRRLIYVAVAAVAMLYAYRGYVGKGIWVPGKFGGGVRFTGLAEQILFAAILCFGFRLLLEVAVCYLPRRCYRLVGRFLRWMEYAVLALLVAAFLARLLYLFWQ</sequence>
<dbReference type="EMBL" id="AGAZ01000078">
    <property type="protein sequence ID" value="EGZ44188.1"/>
    <property type="molecule type" value="Genomic_DNA"/>
</dbReference>
<dbReference type="HOGENOM" id="CLU_1979156_0_0_4"/>
<organism evidence="2 3">
    <name type="scientific">Neisseria wadsworthii 9715</name>
    <dbReference type="NCBI Taxonomy" id="1030841"/>
    <lineage>
        <taxon>Bacteria</taxon>
        <taxon>Pseudomonadati</taxon>
        <taxon>Pseudomonadota</taxon>
        <taxon>Betaproteobacteria</taxon>
        <taxon>Neisseriales</taxon>
        <taxon>Neisseriaceae</taxon>
        <taxon>Neisseria</taxon>
    </lineage>
</organism>
<dbReference type="PATRIC" id="fig|1030841.3.peg.2343"/>
<keyword evidence="1" id="KW-1133">Transmembrane helix</keyword>
<dbReference type="STRING" id="1030841.HMPREF9370_2353"/>
<reference evidence="2 3" key="1">
    <citation type="submission" date="2011-06" db="EMBL/GenBank/DDBJ databases">
        <authorList>
            <person name="Muzny D."/>
            <person name="Qin X."/>
            <person name="Deng J."/>
            <person name="Jiang H."/>
            <person name="Liu Y."/>
            <person name="Qu J."/>
            <person name="Song X.-Z."/>
            <person name="Zhang L."/>
            <person name="Thornton R."/>
            <person name="Coyle M."/>
            <person name="Francisco L."/>
            <person name="Jackson L."/>
            <person name="Javaid M."/>
            <person name="Korchina V."/>
            <person name="Kovar C."/>
            <person name="Mata R."/>
            <person name="Mathew T."/>
            <person name="Ngo R."/>
            <person name="Nguyen L."/>
            <person name="Nguyen N."/>
            <person name="Okwuonu G."/>
            <person name="Ongeri F."/>
            <person name="Pham C."/>
            <person name="Simmons D."/>
            <person name="Wilczek-Boney K."/>
            <person name="Hale W."/>
            <person name="Jakkamsetti A."/>
            <person name="Pham P."/>
            <person name="Ruth R."/>
            <person name="San Lucas F."/>
            <person name="Warren J."/>
            <person name="Zhang J."/>
            <person name="Zhao Z."/>
            <person name="Zhou C."/>
            <person name="Zhu D."/>
            <person name="Lee S."/>
            <person name="Bess C."/>
            <person name="Blankenburg K."/>
            <person name="Forbes L."/>
            <person name="Fu Q."/>
            <person name="Gubbala S."/>
            <person name="Hirani K."/>
            <person name="Jayaseelan J.C."/>
            <person name="Lara F."/>
            <person name="Munidasa M."/>
            <person name="Palculict T."/>
            <person name="Patil S."/>
            <person name="Pu L.-L."/>
            <person name="Saada N."/>
            <person name="Tang L."/>
            <person name="Weissenberger G."/>
            <person name="Zhu Y."/>
            <person name="Hemphill L."/>
            <person name="Shang Y."/>
            <person name="Youmans B."/>
            <person name="Ayvaz T."/>
            <person name="Ross M."/>
            <person name="Santibanez J."/>
            <person name="Aqrawi P."/>
            <person name="Gross S."/>
            <person name="Joshi V."/>
            <person name="Fowler G."/>
            <person name="Nazareth L."/>
            <person name="Reid J."/>
            <person name="Worley K."/>
            <person name="Petrosino J."/>
            <person name="Highlander S."/>
            <person name="Gibbs R."/>
        </authorList>
    </citation>
    <scope>NUCLEOTIDE SEQUENCE [LARGE SCALE GENOMIC DNA]</scope>
    <source>
        <strain evidence="2 3">9715</strain>
    </source>
</reference>
<gene>
    <name evidence="2" type="ORF">HMPREF9370_2353</name>
</gene>
<proteinExistence type="predicted"/>
<accession>G4CTE3</accession>
<keyword evidence="1" id="KW-0472">Membrane</keyword>